<evidence type="ECO:0000313" key="1">
    <source>
        <dbReference type="Proteomes" id="UP000887565"/>
    </source>
</evidence>
<reference evidence="2" key="1">
    <citation type="submission" date="2022-11" db="UniProtKB">
        <authorList>
            <consortium name="WormBaseParasite"/>
        </authorList>
    </citation>
    <scope>IDENTIFICATION</scope>
</reference>
<sequence length="309" mass="35364">MDFINQRMLLSEKHCHKCLLIKPQLDGSVDSINHKEIDTKNWQPILEDPEVPDNLRHKTKECEKVIADLKAVKNDCRREKDHLNFILGLEGKLSSYCNQLACLGFNSVYFDQSCYHYMETDTDSIYLALSCNELLDAIKPELQEKFIRDINPKWFVTAGYIKLEAAASALFEAAASALLARQTSPHSQWAQQWGCPRQCIITTLHIVKNAPMMRFNMLNTISSFFLINNDVPAKKLDLKDYLSLNNEEQLCNFISNREGNLSNNIDFIIFSLNIAGVPSILRSINFLVTIIVSCPDLITWDRFPLLSEE</sequence>
<name>A0A915K360_ROMCU</name>
<proteinExistence type="predicted"/>
<evidence type="ECO:0000313" key="2">
    <source>
        <dbReference type="WBParaSite" id="nRc.2.0.1.t32268-RA"/>
    </source>
</evidence>
<keyword evidence="1" id="KW-1185">Reference proteome</keyword>
<dbReference type="WBParaSite" id="nRc.2.0.1.t32268-RA">
    <property type="protein sequence ID" value="nRc.2.0.1.t32268-RA"/>
    <property type="gene ID" value="nRc.2.0.1.g32268"/>
</dbReference>
<dbReference type="InterPro" id="IPR036927">
    <property type="entry name" value="Cyt_c_oxase-like_su1_sf"/>
</dbReference>
<organism evidence="1 2">
    <name type="scientific">Romanomermis culicivorax</name>
    <name type="common">Nematode worm</name>
    <dbReference type="NCBI Taxonomy" id="13658"/>
    <lineage>
        <taxon>Eukaryota</taxon>
        <taxon>Metazoa</taxon>
        <taxon>Ecdysozoa</taxon>
        <taxon>Nematoda</taxon>
        <taxon>Enoplea</taxon>
        <taxon>Dorylaimia</taxon>
        <taxon>Mermithida</taxon>
        <taxon>Mermithoidea</taxon>
        <taxon>Mermithidae</taxon>
        <taxon>Romanomermis</taxon>
    </lineage>
</organism>
<dbReference type="Proteomes" id="UP000887565">
    <property type="component" value="Unplaced"/>
</dbReference>
<accession>A0A915K360</accession>
<dbReference type="SUPFAM" id="SSF81442">
    <property type="entry name" value="Cytochrome c oxidase subunit I-like"/>
    <property type="match status" value="1"/>
</dbReference>
<protein>
    <submittedName>
        <fullName evidence="2">Uncharacterized protein</fullName>
    </submittedName>
</protein>
<dbReference type="AlphaFoldDB" id="A0A915K360"/>